<evidence type="ECO:0000259" key="4">
    <source>
        <dbReference type="PROSITE" id="PS50871"/>
    </source>
</evidence>
<evidence type="ECO:0000256" key="1">
    <source>
        <dbReference type="ARBA" id="ARBA00004613"/>
    </source>
</evidence>
<feature type="non-terminal residue" evidence="5">
    <location>
        <position position="252"/>
    </location>
</feature>
<dbReference type="Pfam" id="PF00386">
    <property type="entry name" value="C1q"/>
    <property type="match status" value="1"/>
</dbReference>
<accession>A0ABD0JWH2</accession>
<dbReference type="InterPro" id="IPR001073">
    <property type="entry name" value="C1q_dom"/>
</dbReference>
<dbReference type="InterPro" id="IPR036179">
    <property type="entry name" value="Ig-like_dom_sf"/>
</dbReference>
<keyword evidence="6" id="KW-1185">Reference proteome</keyword>
<proteinExistence type="predicted"/>
<evidence type="ECO:0000313" key="6">
    <source>
        <dbReference type="Proteomes" id="UP001519460"/>
    </source>
</evidence>
<reference evidence="5 6" key="1">
    <citation type="journal article" date="2023" name="Sci. Data">
        <title>Genome assembly of the Korean intertidal mud-creeper Batillaria attramentaria.</title>
        <authorList>
            <person name="Patra A.K."/>
            <person name="Ho P.T."/>
            <person name="Jun S."/>
            <person name="Lee S.J."/>
            <person name="Kim Y."/>
            <person name="Won Y.J."/>
        </authorList>
    </citation>
    <scope>NUCLEOTIDE SEQUENCE [LARGE SCALE GENOMIC DNA]</scope>
    <source>
        <strain evidence="5">Wonlab-2016</strain>
    </source>
</reference>
<dbReference type="SUPFAM" id="SSF48726">
    <property type="entry name" value="Immunoglobulin"/>
    <property type="match status" value="1"/>
</dbReference>
<evidence type="ECO:0000256" key="3">
    <source>
        <dbReference type="ARBA" id="ARBA00022729"/>
    </source>
</evidence>
<dbReference type="Proteomes" id="UP001519460">
    <property type="component" value="Unassembled WGS sequence"/>
</dbReference>
<sequence>MTLDQGETVTDIQWLYKGLSDKLIAVYAHGVFMTTPVFSRRVRLVPEAGLVLSHATSDDAGNYTVDTTTHARGMLSNYRRTAVVHIATAHVQQSWCSASLRYLDAKKSQLVSFHAKLSVGRTLPTGQVIILDHVITNQGDAYNASSGFFTALYNGTYVLLASTGQCERFSSSYSADLDVMVGDQIVSSIRTAYGSQYGTPKTGSCHAVVHLSSGERAWLKSFSSSHFDEQQKDEYKQLSVMLLFTLLVSALP</sequence>
<dbReference type="InterPro" id="IPR008983">
    <property type="entry name" value="Tumour_necrosis_fac-like_dom"/>
</dbReference>
<comment type="subcellular location">
    <subcellularLocation>
        <location evidence="1">Secreted</location>
    </subcellularLocation>
</comment>
<protein>
    <recommendedName>
        <fullName evidence="4">C1q domain-containing protein</fullName>
    </recommendedName>
</protein>
<dbReference type="GO" id="GO:0005576">
    <property type="term" value="C:extracellular region"/>
    <property type="evidence" value="ECO:0007669"/>
    <property type="project" value="UniProtKB-SubCell"/>
</dbReference>
<evidence type="ECO:0000256" key="2">
    <source>
        <dbReference type="ARBA" id="ARBA00022525"/>
    </source>
</evidence>
<dbReference type="SUPFAM" id="SSF49842">
    <property type="entry name" value="TNF-like"/>
    <property type="match status" value="1"/>
</dbReference>
<dbReference type="InterPro" id="IPR013783">
    <property type="entry name" value="Ig-like_fold"/>
</dbReference>
<dbReference type="PROSITE" id="PS50871">
    <property type="entry name" value="C1Q"/>
    <property type="match status" value="1"/>
</dbReference>
<dbReference type="Gene3D" id="2.60.40.10">
    <property type="entry name" value="Immunoglobulins"/>
    <property type="match status" value="1"/>
</dbReference>
<dbReference type="Gene3D" id="2.60.120.40">
    <property type="match status" value="1"/>
</dbReference>
<name>A0ABD0JWH2_9CAEN</name>
<dbReference type="PANTHER" id="PTHR22923:SF116">
    <property type="entry name" value="C1Q DOMAIN-CONTAINING PROTEIN"/>
    <property type="match status" value="1"/>
</dbReference>
<comment type="caution">
    <text evidence="5">The sequence shown here is derived from an EMBL/GenBank/DDBJ whole genome shotgun (WGS) entry which is preliminary data.</text>
</comment>
<dbReference type="AlphaFoldDB" id="A0ABD0JWH2"/>
<feature type="domain" description="C1q" evidence="4">
    <location>
        <begin position="106"/>
        <end position="249"/>
    </location>
</feature>
<gene>
    <name evidence="5" type="ORF">BaRGS_00029706</name>
</gene>
<organism evidence="5 6">
    <name type="scientific">Batillaria attramentaria</name>
    <dbReference type="NCBI Taxonomy" id="370345"/>
    <lineage>
        <taxon>Eukaryota</taxon>
        <taxon>Metazoa</taxon>
        <taxon>Spiralia</taxon>
        <taxon>Lophotrochozoa</taxon>
        <taxon>Mollusca</taxon>
        <taxon>Gastropoda</taxon>
        <taxon>Caenogastropoda</taxon>
        <taxon>Sorbeoconcha</taxon>
        <taxon>Cerithioidea</taxon>
        <taxon>Batillariidae</taxon>
        <taxon>Batillaria</taxon>
    </lineage>
</organism>
<dbReference type="EMBL" id="JACVVK020000312">
    <property type="protein sequence ID" value="KAK7479036.1"/>
    <property type="molecule type" value="Genomic_DNA"/>
</dbReference>
<dbReference type="SMART" id="SM00110">
    <property type="entry name" value="C1Q"/>
    <property type="match status" value="1"/>
</dbReference>
<keyword evidence="2" id="KW-0964">Secreted</keyword>
<dbReference type="InterPro" id="IPR050822">
    <property type="entry name" value="Cerebellin_Synaptic_Org"/>
</dbReference>
<evidence type="ECO:0000313" key="5">
    <source>
        <dbReference type="EMBL" id="KAK7479036.1"/>
    </source>
</evidence>
<dbReference type="PANTHER" id="PTHR22923">
    <property type="entry name" value="CEREBELLIN-RELATED"/>
    <property type="match status" value="1"/>
</dbReference>
<keyword evidence="3" id="KW-0732">Signal</keyword>